<dbReference type="KEGG" id="arac:E0W69_008640"/>
<dbReference type="PANTHER" id="PTHR42760:SF133">
    <property type="entry name" value="3-OXOACYL-[ACYL-CARRIER-PROTEIN] REDUCTASE"/>
    <property type="match status" value="1"/>
</dbReference>
<dbReference type="Proteomes" id="UP000292424">
    <property type="component" value="Chromosome"/>
</dbReference>
<dbReference type="AlphaFoldDB" id="A0A5P2FZR0"/>
<dbReference type="PRINTS" id="PR00080">
    <property type="entry name" value="SDRFAMILY"/>
</dbReference>
<proteinExistence type="inferred from homology"/>
<dbReference type="GO" id="GO:0016616">
    <property type="term" value="F:oxidoreductase activity, acting on the CH-OH group of donors, NAD or NADP as acceptor"/>
    <property type="evidence" value="ECO:0007669"/>
    <property type="project" value="TreeGrafter"/>
</dbReference>
<keyword evidence="2" id="KW-0560">Oxidoreductase</keyword>
<dbReference type="FunFam" id="3.40.50.720:FF:000084">
    <property type="entry name" value="Short-chain dehydrogenase reductase"/>
    <property type="match status" value="1"/>
</dbReference>
<evidence type="ECO:0000313" key="4">
    <source>
        <dbReference type="Proteomes" id="UP000292424"/>
    </source>
</evidence>
<evidence type="ECO:0000256" key="2">
    <source>
        <dbReference type="ARBA" id="ARBA00023002"/>
    </source>
</evidence>
<dbReference type="Pfam" id="PF13561">
    <property type="entry name" value="adh_short_C2"/>
    <property type="match status" value="1"/>
</dbReference>
<name>A0A5P2FZR0_9BACT</name>
<comment type="similarity">
    <text evidence="1">Belongs to the short-chain dehydrogenases/reductases (SDR) family.</text>
</comment>
<dbReference type="CDD" id="cd05233">
    <property type="entry name" value="SDR_c"/>
    <property type="match status" value="1"/>
</dbReference>
<accession>A0A5P2FZR0</accession>
<dbReference type="OrthoDB" id="9803333at2"/>
<dbReference type="GO" id="GO:0006633">
    <property type="term" value="P:fatty acid biosynthetic process"/>
    <property type="evidence" value="ECO:0007669"/>
    <property type="project" value="TreeGrafter"/>
</dbReference>
<organism evidence="3 4">
    <name type="scientific">Rhizosphaericola mali</name>
    <dbReference type="NCBI Taxonomy" id="2545455"/>
    <lineage>
        <taxon>Bacteria</taxon>
        <taxon>Pseudomonadati</taxon>
        <taxon>Bacteroidota</taxon>
        <taxon>Chitinophagia</taxon>
        <taxon>Chitinophagales</taxon>
        <taxon>Chitinophagaceae</taxon>
        <taxon>Rhizosphaericola</taxon>
    </lineage>
</organism>
<dbReference type="InterPro" id="IPR036291">
    <property type="entry name" value="NAD(P)-bd_dom_sf"/>
</dbReference>
<dbReference type="Gene3D" id="3.40.50.720">
    <property type="entry name" value="NAD(P)-binding Rossmann-like Domain"/>
    <property type="match status" value="1"/>
</dbReference>
<reference evidence="3 4" key="1">
    <citation type="submission" date="2019-09" db="EMBL/GenBank/DDBJ databases">
        <title>Complete genome sequence of Arachidicoccus sp. B3-10 isolated from apple orchard soil.</title>
        <authorList>
            <person name="Kim H.S."/>
            <person name="Han K.-I."/>
            <person name="Suh M.K."/>
            <person name="Lee K.C."/>
            <person name="Eom M.K."/>
            <person name="Kim J.-S."/>
            <person name="Kang S.W."/>
            <person name="Sin Y."/>
            <person name="Lee J.-S."/>
        </authorList>
    </citation>
    <scope>NUCLEOTIDE SEQUENCE [LARGE SCALE GENOMIC DNA]</scope>
    <source>
        <strain evidence="3 4">B3-10</strain>
    </source>
</reference>
<evidence type="ECO:0000256" key="1">
    <source>
        <dbReference type="ARBA" id="ARBA00006484"/>
    </source>
</evidence>
<dbReference type="InterPro" id="IPR002347">
    <property type="entry name" value="SDR_fam"/>
</dbReference>
<keyword evidence="4" id="KW-1185">Reference proteome</keyword>
<sequence length="247" mass="26548">MENFKEKIIVITGGNSGIGLATAIAFKSKDATVIITGRRKDAVESCANKYGFVPFVADQAKLSDINALYQFIAQQFGHIDILFINAGITGTNELIENMTEENFDQVMSINLKGAYFTLSKGISLLAPNASVLILSSIAAQFHFPKSSVYQASKAAIVSVGKTAAKELASRNIRVNMISPGPTKTEVLSKTPEGKANSEAVFISLKEQIPLKRIGQPEEIAQMALFLSSNHAKFITGSEFILDGGLTL</sequence>
<dbReference type="RefSeq" id="WP_131329683.1">
    <property type="nucleotide sequence ID" value="NZ_CP044016.1"/>
</dbReference>
<evidence type="ECO:0000313" key="3">
    <source>
        <dbReference type="EMBL" id="QES88715.1"/>
    </source>
</evidence>
<dbReference type="PANTHER" id="PTHR42760">
    <property type="entry name" value="SHORT-CHAIN DEHYDROGENASES/REDUCTASES FAMILY MEMBER"/>
    <property type="match status" value="1"/>
</dbReference>
<dbReference type="PRINTS" id="PR00081">
    <property type="entry name" value="GDHRDH"/>
</dbReference>
<dbReference type="GO" id="GO:0048038">
    <property type="term" value="F:quinone binding"/>
    <property type="evidence" value="ECO:0007669"/>
    <property type="project" value="TreeGrafter"/>
</dbReference>
<dbReference type="EMBL" id="CP044016">
    <property type="protein sequence ID" value="QES88715.1"/>
    <property type="molecule type" value="Genomic_DNA"/>
</dbReference>
<protein>
    <submittedName>
        <fullName evidence="3">SDR family oxidoreductase</fullName>
    </submittedName>
</protein>
<dbReference type="SUPFAM" id="SSF51735">
    <property type="entry name" value="NAD(P)-binding Rossmann-fold domains"/>
    <property type="match status" value="1"/>
</dbReference>
<gene>
    <name evidence="3" type="ORF">E0W69_008640</name>
</gene>